<proteinExistence type="predicted"/>
<keyword evidence="1" id="KW-0378">Hydrolase</keyword>
<dbReference type="GO" id="GO:0005634">
    <property type="term" value="C:nucleus"/>
    <property type="evidence" value="ECO:0007669"/>
    <property type="project" value="TreeGrafter"/>
</dbReference>
<dbReference type="AlphaFoldDB" id="A0A166IAI2"/>
<name>A0A166IAI2_9AGAM</name>
<evidence type="ECO:0000259" key="2">
    <source>
        <dbReference type="Pfam" id="PF03959"/>
    </source>
</evidence>
<dbReference type="PANTHER" id="PTHR48070:SF6">
    <property type="entry name" value="ESTERASE OVCA2"/>
    <property type="match status" value="1"/>
</dbReference>
<reference evidence="3" key="1">
    <citation type="journal article" date="2016" name="Mol. Biol. Evol.">
        <title>Comparative Genomics of Early-Diverging Mushroom-Forming Fungi Provides Insights into the Origins of Lignocellulose Decay Capabilities.</title>
        <authorList>
            <person name="Nagy L.G."/>
            <person name="Riley R."/>
            <person name="Tritt A."/>
            <person name="Adam C."/>
            <person name="Daum C."/>
            <person name="Floudas D."/>
            <person name="Sun H."/>
            <person name="Yadav J.S."/>
            <person name="Pangilinan J."/>
            <person name="Larsson K.H."/>
            <person name="Matsuura K."/>
            <person name="Barry K."/>
            <person name="Labutti K."/>
            <person name="Kuo R."/>
            <person name="Ohm R.A."/>
            <person name="Bhattacharya S.S."/>
            <person name="Shirouzu T."/>
            <person name="Yoshinaga Y."/>
            <person name="Martin F.M."/>
            <person name="Grigoriev I.V."/>
            <person name="Hibbett D.S."/>
        </authorList>
    </citation>
    <scope>NUCLEOTIDE SEQUENCE [LARGE SCALE GENOMIC DNA]</scope>
    <source>
        <strain evidence="3">CBS 109695</strain>
    </source>
</reference>
<dbReference type="Pfam" id="PF03959">
    <property type="entry name" value="FSH1"/>
    <property type="match status" value="1"/>
</dbReference>
<evidence type="ECO:0000256" key="1">
    <source>
        <dbReference type="ARBA" id="ARBA00022801"/>
    </source>
</evidence>
<dbReference type="Gene3D" id="3.40.50.1820">
    <property type="entry name" value="alpha/beta hydrolase"/>
    <property type="match status" value="1"/>
</dbReference>
<dbReference type="SUPFAM" id="SSF53474">
    <property type="entry name" value="alpha/beta-Hydrolases"/>
    <property type="match status" value="1"/>
</dbReference>
<dbReference type="InterPro" id="IPR005645">
    <property type="entry name" value="FSH-like_dom"/>
</dbReference>
<dbReference type="OrthoDB" id="2094269at2759"/>
<sequence>MDVLSKHKFEAIFGFSQGAVLAEQVADLLEHPELYPSFFADFQFLPDPLRYIVVVSGFITRGECWSWETRPTIESLQDPTLFIKTPALHIIGRTDIVVVRERSEILINFSKNSRVEEHAGGHIIPTRLRWRQFFAEFFRNPFGQIASPSVRSMDADVHTGYLPREFSLRIGRTLPAPTPYLDLYANSSGSSTPDSEHMEFPDTPVDAVPLSSFWDTSKKIDTGFGEAPIILQDGLDFIDI</sequence>
<feature type="domain" description="Serine hydrolase" evidence="2">
    <location>
        <begin position="6"/>
        <end position="132"/>
    </location>
</feature>
<protein>
    <recommendedName>
        <fullName evidence="2">Serine hydrolase domain-containing protein</fullName>
    </recommendedName>
</protein>
<dbReference type="GO" id="GO:0016787">
    <property type="term" value="F:hydrolase activity"/>
    <property type="evidence" value="ECO:0007669"/>
    <property type="project" value="UniProtKB-KW"/>
</dbReference>
<organism evidence="3">
    <name type="scientific">Athelia psychrophila</name>
    <dbReference type="NCBI Taxonomy" id="1759441"/>
    <lineage>
        <taxon>Eukaryota</taxon>
        <taxon>Fungi</taxon>
        <taxon>Dikarya</taxon>
        <taxon>Basidiomycota</taxon>
        <taxon>Agaricomycotina</taxon>
        <taxon>Agaricomycetes</taxon>
        <taxon>Agaricomycetidae</taxon>
        <taxon>Atheliales</taxon>
        <taxon>Atheliaceae</taxon>
        <taxon>Athelia</taxon>
    </lineage>
</organism>
<dbReference type="InterPro" id="IPR050593">
    <property type="entry name" value="LovG"/>
</dbReference>
<dbReference type="STRING" id="436010.A0A166IAI2"/>
<accession>A0A166IAI2</accession>
<dbReference type="EMBL" id="KV417562">
    <property type="protein sequence ID" value="KZP19615.1"/>
    <property type="molecule type" value="Genomic_DNA"/>
</dbReference>
<dbReference type="GO" id="GO:0005737">
    <property type="term" value="C:cytoplasm"/>
    <property type="evidence" value="ECO:0007669"/>
    <property type="project" value="TreeGrafter"/>
</dbReference>
<dbReference type="PANTHER" id="PTHR48070">
    <property type="entry name" value="ESTERASE OVCA2"/>
    <property type="match status" value="1"/>
</dbReference>
<gene>
    <name evidence="3" type="ORF">FIBSPDRAFT_862539</name>
</gene>
<evidence type="ECO:0000313" key="3">
    <source>
        <dbReference type="EMBL" id="KZP19615.1"/>
    </source>
</evidence>
<dbReference type="InterPro" id="IPR029058">
    <property type="entry name" value="AB_hydrolase_fold"/>
</dbReference>